<reference evidence="1 2" key="1">
    <citation type="submission" date="2023-03" db="EMBL/GenBank/DDBJ databases">
        <title>WGS of Gossypium arboreum.</title>
        <authorList>
            <person name="Yu D."/>
        </authorList>
    </citation>
    <scope>NUCLEOTIDE SEQUENCE [LARGE SCALE GENOMIC DNA]</scope>
    <source>
        <tissue evidence="1">Leaf</tissue>
    </source>
</reference>
<dbReference type="Proteomes" id="UP001358586">
    <property type="component" value="Chromosome 6"/>
</dbReference>
<proteinExistence type="predicted"/>
<protein>
    <submittedName>
        <fullName evidence="1">Uncharacterized protein</fullName>
    </submittedName>
</protein>
<evidence type="ECO:0000313" key="1">
    <source>
        <dbReference type="EMBL" id="KAK5825945.1"/>
    </source>
</evidence>
<evidence type="ECO:0000313" key="2">
    <source>
        <dbReference type="Proteomes" id="UP001358586"/>
    </source>
</evidence>
<accession>A0ABR0PP38</accession>
<gene>
    <name evidence="1" type="ORF">PVK06_020834</name>
</gene>
<sequence>MLEGKIDTLLEIVISQSVVVFYIDETLVNISLNFDAIIGDKSKFVTNIIEHEALMIENLSGSIIREASLDDVAVTKVNKSMATSSTPLRRRTRFMENQDLEALVGSGTKSSFKENVPLMEIVSSKVKVKKPIVTKFAIQRNKRLMERGVPSMLVDVVENPRAIKDILLAFRTKEFTGDKTIEDACFAKHRIDTMLINSSILSNVALLKLCVRELVLEFYANLLLSITDIRSKLFQKVYVRGHWYEFNPVLI</sequence>
<name>A0ABR0PP38_GOSAR</name>
<comment type="caution">
    <text evidence="1">The sequence shown here is derived from an EMBL/GenBank/DDBJ whole genome shotgun (WGS) entry which is preliminary data.</text>
</comment>
<organism evidence="1 2">
    <name type="scientific">Gossypium arboreum</name>
    <name type="common">Tree cotton</name>
    <name type="synonym">Gossypium nanking</name>
    <dbReference type="NCBI Taxonomy" id="29729"/>
    <lineage>
        <taxon>Eukaryota</taxon>
        <taxon>Viridiplantae</taxon>
        <taxon>Streptophyta</taxon>
        <taxon>Embryophyta</taxon>
        <taxon>Tracheophyta</taxon>
        <taxon>Spermatophyta</taxon>
        <taxon>Magnoliopsida</taxon>
        <taxon>eudicotyledons</taxon>
        <taxon>Gunneridae</taxon>
        <taxon>Pentapetalae</taxon>
        <taxon>rosids</taxon>
        <taxon>malvids</taxon>
        <taxon>Malvales</taxon>
        <taxon>Malvaceae</taxon>
        <taxon>Malvoideae</taxon>
        <taxon>Gossypium</taxon>
    </lineage>
</organism>
<keyword evidence="2" id="KW-1185">Reference proteome</keyword>
<dbReference type="EMBL" id="JARKNE010000006">
    <property type="protein sequence ID" value="KAK5825945.1"/>
    <property type="molecule type" value="Genomic_DNA"/>
</dbReference>